<keyword evidence="1" id="KW-0812">Transmembrane</keyword>
<protein>
    <submittedName>
        <fullName evidence="2">Regulatory signaling modulator protein AmpE</fullName>
    </submittedName>
</protein>
<reference evidence="2 3" key="1">
    <citation type="submission" date="2023-10" db="EMBL/GenBank/DDBJ databases">
        <title>Psychrosphaera aquimaarina strain SW33 isolated from seawater.</title>
        <authorList>
            <person name="Bayburt H."/>
            <person name="Kim J.M."/>
            <person name="Choi B.J."/>
            <person name="Jeon C.O."/>
        </authorList>
    </citation>
    <scope>NUCLEOTIDE SEQUENCE [LARGE SCALE GENOMIC DNA]</scope>
    <source>
        <strain evidence="2 3">KCTC 52743</strain>
    </source>
</reference>
<dbReference type="InterPro" id="IPR052966">
    <property type="entry name" value="Beta-lactamase_Reg"/>
</dbReference>
<feature type="transmembrane region" description="Helical" evidence="1">
    <location>
        <begin position="287"/>
        <end position="303"/>
    </location>
</feature>
<keyword evidence="1" id="KW-1133">Transmembrane helix</keyword>
<keyword evidence="3" id="KW-1185">Reference proteome</keyword>
<dbReference type="Pfam" id="PF17113">
    <property type="entry name" value="AmpE"/>
    <property type="match status" value="1"/>
</dbReference>
<evidence type="ECO:0000313" key="3">
    <source>
        <dbReference type="Proteomes" id="UP001257914"/>
    </source>
</evidence>
<feature type="transmembrane region" description="Helical" evidence="1">
    <location>
        <begin position="167"/>
        <end position="188"/>
    </location>
</feature>
<evidence type="ECO:0000256" key="1">
    <source>
        <dbReference type="SAM" id="Phobius"/>
    </source>
</evidence>
<dbReference type="PANTHER" id="PTHR38684">
    <property type="entry name" value="PROTEIN AMPE"/>
    <property type="match status" value="1"/>
</dbReference>
<feature type="transmembrane region" description="Helical" evidence="1">
    <location>
        <begin position="71"/>
        <end position="88"/>
    </location>
</feature>
<accession>A0ABU3R2X7</accession>
<name>A0ABU3R2X7_9GAMM</name>
<evidence type="ECO:0000313" key="2">
    <source>
        <dbReference type="EMBL" id="MDU0114024.1"/>
    </source>
</evidence>
<dbReference type="EMBL" id="JAWCUA010000010">
    <property type="protein sequence ID" value="MDU0114024.1"/>
    <property type="molecule type" value="Genomic_DNA"/>
</dbReference>
<dbReference type="RefSeq" id="WP_315947615.1">
    <property type="nucleotide sequence ID" value="NZ_JAWCUA010000010.1"/>
</dbReference>
<dbReference type="PANTHER" id="PTHR38684:SF1">
    <property type="entry name" value="PROTEIN AMPE"/>
    <property type="match status" value="1"/>
</dbReference>
<sequence>MTLIVLLLVLITERVGLQASHWQVQTYLNYYISIALPKFSQVKASKISLLLFISVPAVVLYLVLHLLNNGLISFVVSLFILAICIGNPESRSLYRQYLNAVSRDDKEAQVILHSKLAQTSLTDDTLDAEIDDIEEKTTSDNEDSSAVQETLGETLIWINFRYYAVPIFYFVLLGTPGVVLYSTLLYLVEFKGIKQSEELENCEAHNEKELKLWLEWSYWLPSRLVSLGFMVVGNFTNGLETWLKYAVNFSKSSKEMLCQVALESEKYTAFANDNNAEHMVKLTKRNMGLFIVVVALLTLYGQII</sequence>
<proteinExistence type="predicted"/>
<comment type="caution">
    <text evidence="2">The sequence shown here is derived from an EMBL/GenBank/DDBJ whole genome shotgun (WGS) entry which is preliminary data.</text>
</comment>
<dbReference type="Proteomes" id="UP001257914">
    <property type="component" value="Unassembled WGS sequence"/>
</dbReference>
<organism evidence="2 3">
    <name type="scientific">Psychrosphaera aquimarina</name>
    <dbReference type="NCBI Taxonomy" id="2044854"/>
    <lineage>
        <taxon>Bacteria</taxon>
        <taxon>Pseudomonadati</taxon>
        <taxon>Pseudomonadota</taxon>
        <taxon>Gammaproteobacteria</taxon>
        <taxon>Alteromonadales</taxon>
        <taxon>Pseudoalteromonadaceae</taxon>
        <taxon>Psychrosphaera</taxon>
    </lineage>
</organism>
<dbReference type="InterPro" id="IPR031347">
    <property type="entry name" value="AmpE"/>
</dbReference>
<gene>
    <name evidence="2" type="primary">ampE</name>
    <name evidence="2" type="ORF">RT723_13645</name>
</gene>
<feature type="transmembrane region" description="Helical" evidence="1">
    <location>
        <begin position="47"/>
        <end position="64"/>
    </location>
</feature>
<keyword evidence="1" id="KW-0472">Membrane</keyword>